<feature type="transmembrane region" description="Helical" evidence="5">
    <location>
        <begin position="340"/>
        <end position="361"/>
    </location>
</feature>
<dbReference type="SUPFAM" id="SSF103473">
    <property type="entry name" value="MFS general substrate transporter"/>
    <property type="match status" value="1"/>
</dbReference>
<feature type="transmembrane region" description="Helical" evidence="5">
    <location>
        <begin position="311"/>
        <end position="328"/>
    </location>
</feature>
<dbReference type="Pfam" id="PF00083">
    <property type="entry name" value="Sugar_tr"/>
    <property type="match status" value="1"/>
</dbReference>
<dbReference type="Gene3D" id="1.20.1250.20">
    <property type="entry name" value="MFS general substrate transporter like domains"/>
    <property type="match status" value="1"/>
</dbReference>
<evidence type="ECO:0000259" key="6">
    <source>
        <dbReference type="PROSITE" id="PS50850"/>
    </source>
</evidence>
<reference evidence="7" key="1">
    <citation type="submission" date="2023-03" db="EMBL/GenBank/DDBJ databases">
        <authorList>
            <person name="Steffen K."/>
            <person name="Cardenas P."/>
        </authorList>
    </citation>
    <scope>NUCLEOTIDE SEQUENCE</scope>
</reference>
<name>A0AA35RDN7_GEOBA</name>
<sequence length="509" mass="55595">MDIDEIFEHIGELGRAQKNLLVLLSLPVAWMSFHVLIPNFIAADPGWNCFVFTTNCTVGIGAVPDCTRAVSLITDPEEKCRHYGSEDCMPQFDTSEYTSIVSEWDLVCSRSSYPSVAQSAYFLGLTIGAWLFGSLADMYGRKRILFINVLGCTAVGLGYGLATRFSVFVVFRFLFGVMSQAIAVVGYSLLLEVVGAGKRSLVGVLTQSFFSVGIGVLALVAYLFRNWRVLSVFISVIGLSFLPLWRWIPESPRWLLVKGREEEAKAVLTKIARGNGRNMTIPRLKRPSSQPSKTTVSVTELFRTPVIRHRTLILLVAWFTNCMVYYGLSMSAGSLGGGRYISVALSGLVELPGLYINYRLLNRVGRKWTQGGFLILAGICCVLWALGHWAGCGEPLTLTLALAGKCAVANSFCALYLFSAELFPTEVRSLGMGVVSVASRLGGIMSPIILIMGGVSLGLPMVVMGCLGLLAGLLSLHLPETLHQPLPETLAELEHRAHITISTYPQIYI</sequence>
<keyword evidence="2 5" id="KW-0812">Transmembrane</keyword>
<dbReference type="GO" id="GO:0016020">
    <property type="term" value="C:membrane"/>
    <property type="evidence" value="ECO:0007669"/>
    <property type="project" value="UniProtKB-SubCell"/>
</dbReference>
<evidence type="ECO:0000256" key="1">
    <source>
        <dbReference type="ARBA" id="ARBA00004141"/>
    </source>
</evidence>
<feature type="transmembrane region" description="Helical" evidence="5">
    <location>
        <begin position="112"/>
        <end position="132"/>
    </location>
</feature>
<dbReference type="CDD" id="cd17317">
    <property type="entry name" value="MFS_SLC22"/>
    <property type="match status" value="1"/>
</dbReference>
<feature type="domain" description="Major facilitator superfamily (MFS) profile" evidence="6">
    <location>
        <begin position="20"/>
        <end position="483"/>
    </location>
</feature>
<dbReference type="PANTHER" id="PTHR24064">
    <property type="entry name" value="SOLUTE CARRIER FAMILY 22 MEMBER"/>
    <property type="match status" value="1"/>
</dbReference>
<comment type="caution">
    <text evidence="7">The sequence shown here is derived from an EMBL/GenBank/DDBJ whole genome shotgun (WGS) entry which is preliminary data.</text>
</comment>
<keyword evidence="4 5" id="KW-0472">Membrane</keyword>
<gene>
    <name evidence="7" type="ORF">GBAR_LOCUS5654</name>
</gene>
<dbReference type="EMBL" id="CASHTH010000827">
    <property type="protein sequence ID" value="CAI8008237.1"/>
    <property type="molecule type" value="Genomic_DNA"/>
</dbReference>
<dbReference type="InterPro" id="IPR005828">
    <property type="entry name" value="MFS_sugar_transport-like"/>
</dbReference>
<evidence type="ECO:0000256" key="5">
    <source>
        <dbReference type="SAM" id="Phobius"/>
    </source>
</evidence>
<feature type="transmembrane region" description="Helical" evidence="5">
    <location>
        <begin position="144"/>
        <end position="162"/>
    </location>
</feature>
<evidence type="ECO:0000256" key="2">
    <source>
        <dbReference type="ARBA" id="ARBA00022692"/>
    </source>
</evidence>
<dbReference type="PROSITE" id="PS50850">
    <property type="entry name" value="MFS"/>
    <property type="match status" value="1"/>
</dbReference>
<protein>
    <submittedName>
        <fullName evidence="7">Solute carrier family 22 member 15</fullName>
    </submittedName>
</protein>
<dbReference type="InterPro" id="IPR036259">
    <property type="entry name" value="MFS_trans_sf"/>
</dbReference>
<keyword evidence="3 5" id="KW-1133">Transmembrane helix</keyword>
<evidence type="ECO:0000256" key="4">
    <source>
        <dbReference type="ARBA" id="ARBA00023136"/>
    </source>
</evidence>
<feature type="transmembrane region" description="Helical" evidence="5">
    <location>
        <begin position="230"/>
        <end position="248"/>
    </location>
</feature>
<evidence type="ECO:0000256" key="3">
    <source>
        <dbReference type="ARBA" id="ARBA00022989"/>
    </source>
</evidence>
<evidence type="ECO:0000313" key="8">
    <source>
        <dbReference type="Proteomes" id="UP001174909"/>
    </source>
</evidence>
<accession>A0AA35RDN7</accession>
<feature type="transmembrane region" description="Helical" evidence="5">
    <location>
        <begin position="168"/>
        <end position="190"/>
    </location>
</feature>
<feature type="transmembrane region" description="Helical" evidence="5">
    <location>
        <begin position="373"/>
        <end position="390"/>
    </location>
</feature>
<organism evidence="7 8">
    <name type="scientific">Geodia barretti</name>
    <name type="common">Barrett's horny sponge</name>
    <dbReference type="NCBI Taxonomy" id="519541"/>
    <lineage>
        <taxon>Eukaryota</taxon>
        <taxon>Metazoa</taxon>
        <taxon>Porifera</taxon>
        <taxon>Demospongiae</taxon>
        <taxon>Heteroscleromorpha</taxon>
        <taxon>Tetractinellida</taxon>
        <taxon>Astrophorina</taxon>
        <taxon>Geodiidae</taxon>
        <taxon>Geodia</taxon>
    </lineage>
</organism>
<dbReference type="AlphaFoldDB" id="A0AA35RDN7"/>
<dbReference type="GO" id="GO:0022857">
    <property type="term" value="F:transmembrane transporter activity"/>
    <property type="evidence" value="ECO:0007669"/>
    <property type="project" value="InterPro"/>
</dbReference>
<dbReference type="InterPro" id="IPR020846">
    <property type="entry name" value="MFS_dom"/>
</dbReference>
<evidence type="ECO:0000313" key="7">
    <source>
        <dbReference type="EMBL" id="CAI8008237.1"/>
    </source>
</evidence>
<comment type="subcellular location">
    <subcellularLocation>
        <location evidence="1">Membrane</location>
        <topology evidence="1">Multi-pass membrane protein</topology>
    </subcellularLocation>
</comment>
<dbReference type="Proteomes" id="UP001174909">
    <property type="component" value="Unassembled WGS sequence"/>
</dbReference>
<proteinExistence type="predicted"/>
<feature type="transmembrane region" description="Helical" evidence="5">
    <location>
        <begin position="20"/>
        <end position="41"/>
    </location>
</feature>
<keyword evidence="8" id="KW-1185">Reference proteome</keyword>
<feature type="transmembrane region" description="Helical" evidence="5">
    <location>
        <begin position="396"/>
        <end position="418"/>
    </location>
</feature>
<feature type="transmembrane region" description="Helical" evidence="5">
    <location>
        <begin position="202"/>
        <end position="224"/>
    </location>
</feature>